<evidence type="ECO:0000313" key="1">
    <source>
        <dbReference type="EMBL" id="JAD61993.1"/>
    </source>
</evidence>
<proteinExistence type="predicted"/>
<sequence length="20" mass="2357">MLTSIYLCSLHERGGIFFRL</sequence>
<organism evidence="1">
    <name type="scientific">Arundo donax</name>
    <name type="common">Giant reed</name>
    <name type="synonym">Donax arundinaceus</name>
    <dbReference type="NCBI Taxonomy" id="35708"/>
    <lineage>
        <taxon>Eukaryota</taxon>
        <taxon>Viridiplantae</taxon>
        <taxon>Streptophyta</taxon>
        <taxon>Embryophyta</taxon>
        <taxon>Tracheophyta</taxon>
        <taxon>Spermatophyta</taxon>
        <taxon>Magnoliopsida</taxon>
        <taxon>Liliopsida</taxon>
        <taxon>Poales</taxon>
        <taxon>Poaceae</taxon>
        <taxon>PACMAD clade</taxon>
        <taxon>Arundinoideae</taxon>
        <taxon>Arundineae</taxon>
        <taxon>Arundo</taxon>
    </lineage>
</organism>
<reference evidence="1" key="1">
    <citation type="submission" date="2014-09" db="EMBL/GenBank/DDBJ databases">
        <authorList>
            <person name="Magalhaes I.L.F."/>
            <person name="Oliveira U."/>
            <person name="Santos F.R."/>
            <person name="Vidigal T.H.D.A."/>
            <person name="Brescovit A.D."/>
            <person name="Santos A.J."/>
        </authorList>
    </citation>
    <scope>NUCLEOTIDE SEQUENCE</scope>
    <source>
        <tissue evidence="1">Shoot tissue taken approximately 20 cm above the soil surface</tissue>
    </source>
</reference>
<name>A0A0A9BIL1_ARUDO</name>
<protein>
    <submittedName>
        <fullName evidence="1">Uncharacterized protein</fullName>
    </submittedName>
</protein>
<reference evidence="1" key="2">
    <citation type="journal article" date="2015" name="Data Brief">
        <title>Shoot transcriptome of the giant reed, Arundo donax.</title>
        <authorList>
            <person name="Barrero R.A."/>
            <person name="Guerrero F.D."/>
            <person name="Moolhuijzen P."/>
            <person name="Goolsby J.A."/>
            <person name="Tidwell J."/>
            <person name="Bellgard S.E."/>
            <person name="Bellgard M.I."/>
        </authorList>
    </citation>
    <scope>NUCLEOTIDE SEQUENCE</scope>
    <source>
        <tissue evidence="1">Shoot tissue taken approximately 20 cm above the soil surface</tissue>
    </source>
</reference>
<accession>A0A0A9BIL1</accession>
<dbReference type="EMBL" id="GBRH01235902">
    <property type="protein sequence ID" value="JAD61993.1"/>
    <property type="molecule type" value="Transcribed_RNA"/>
</dbReference>
<dbReference type="AlphaFoldDB" id="A0A0A9BIL1"/>